<protein>
    <submittedName>
        <fullName evidence="1">Uncharacterized protein</fullName>
    </submittedName>
</protein>
<sequence>MYSLKQYKPVLHNPRICIHGLQVARADNRACHNRLIGKYPTGKLSPFSTYVSLSSLGRDAIRLLRDFDEDLFQHHPSEYLRKDISYGETRATEQKNKRRI</sequence>
<name>A0A0D2P7I6_HYPSF</name>
<organism evidence="1 2">
    <name type="scientific">Hypholoma sublateritium (strain FD-334 SS-4)</name>
    <dbReference type="NCBI Taxonomy" id="945553"/>
    <lineage>
        <taxon>Eukaryota</taxon>
        <taxon>Fungi</taxon>
        <taxon>Dikarya</taxon>
        <taxon>Basidiomycota</taxon>
        <taxon>Agaricomycotina</taxon>
        <taxon>Agaricomycetes</taxon>
        <taxon>Agaricomycetidae</taxon>
        <taxon>Agaricales</taxon>
        <taxon>Agaricineae</taxon>
        <taxon>Strophariaceae</taxon>
        <taxon>Hypholoma</taxon>
    </lineage>
</organism>
<proteinExistence type="predicted"/>
<reference evidence="2" key="1">
    <citation type="submission" date="2014-04" db="EMBL/GenBank/DDBJ databases">
        <title>Evolutionary Origins and Diversification of the Mycorrhizal Mutualists.</title>
        <authorList>
            <consortium name="DOE Joint Genome Institute"/>
            <consortium name="Mycorrhizal Genomics Consortium"/>
            <person name="Kohler A."/>
            <person name="Kuo A."/>
            <person name="Nagy L.G."/>
            <person name="Floudas D."/>
            <person name="Copeland A."/>
            <person name="Barry K.W."/>
            <person name="Cichocki N."/>
            <person name="Veneault-Fourrey C."/>
            <person name="LaButti K."/>
            <person name="Lindquist E.A."/>
            <person name="Lipzen A."/>
            <person name="Lundell T."/>
            <person name="Morin E."/>
            <person name="Murat C."/>
            <person name="Riley R."/>
            <person name="Ohm R."/>
            <person name="Sun H."/>
            <person name="Tunlid A."/>
            <person name="Henrissat B."/>
            <person name="Grigoriev I.V."/>
            <person name="Hibbett D.S."/>
            <person name="Martin F."/>
        </authorList>
    </citation>
    <scope>NUCLEOTIDE SEQUENCE [LARGE SCALE GENOMIC DNA]</scope>
    <source>
        <strain evidence="2">FD-334 SS-4</strain>
    </source>
</reference>
<evidence type="ECO:0000313" key="2">
    <source>
        <dbReference type="Proteomes" id="UP000054270"/>
    </source>
</evidence>
<keyword evidence="2" id="KW-1185">Reference proteome</keyword>
<dbReference type="Proteomes" id="UP000054270">
    <property type="component" value="Unassembled WGS sequence"/>
</dbReference>
<evidence type="ECO:0000313" key="1">
    <source>
        <dbReference type="EMBL" id="KJA26929.1"/>
    </source>
</evidence>
<dbReference type="OrthoDB" id="2986975at2759"/>
<gene>
    <name evidence="1" type="ORF">HYPSUDRAFT_84327</name>
</gene>
<dbReference type="AlphaFoldDB" id="A0A0D2P7I6"/>
<dbReference type="EMBL" id="KN817526">
    <property type="protein sequence ID" value="KJA26929.1"/>
    <property type="molecule type" value="Genomic_DNA"/>
</dbReference>
<accession>A0A0D2P7I6</accession>